<keyword evidence="3" id="KW-0378">Hydrolase</keyword>
<evidence type="ECO:0000313" key="3">
    <source>
        <dbReference type="EMBL" id="MFC4337515.1"/>
    </source>
</evidence>
<dbReference type="Gene3D" id="3.10.310.70">
    <property type="match status" value="1"/>
</dbReference>
<dbReference type="SUPFAM" id="SSF51338">
    <property type="entry name" value="Composite domain of metallo-dependent hydrolases"/>
    <property type="match status" value="1"/>
</dbReference>
<dbReference type="EMBL" id="JBHSDK010000034">
    <property type="protein sequence ID" value="MFC4337515.1"/>
    <property type="molecule type" value="Genomic_DNA"/>
</dbReference>
<feature type="compositionally biased region" description="Basic and acidic residues" evidence="1">
    <location>
        <begin position="603"/>
        <end position="613"/>
    </location>
</feature>
<evidence type="ECO:0000259" key="2">
    <source>
        <dbReference type="Pfam" id="PF07969"/>
    </source>
</evidence>
<dbReference type="InterPro" id="IPR011059">
    <property type="entry name" value="Metal-dep_hydrolase_composite"/>
</dbReference>
<reference evidence="4" key="1">
    <citation type="journal article" date="2019" name="Int. J. Syst. Evol. Microbiol.">
        <title>The Global Catalogue of Microorganisms (GCM) 10K type strain sequencing project: providing services to taxonomists for standard genome sequencing and annotation.</title>
        <authorList>
            <consortium name="The Broad Institute Genomics Platform"/>
            <consortium name="The Broad Institute Genome Sequencing Center for Infectious Disease"/>
            <person name="Wu L."/>
            <person name="Ma J."/>
        </authorList>
    </citation>
    <scope>NUCLEOTIDE SEQUENCE [LARGE SCALE GENOMIC DNA]</scope>
    <source>
        <strain evidence="4">IBRC-M 10908</strain>
    </source>
</reference>
<proteinExistence type="predicted"/>
<accession>A0ABV8U331</accession>
<dbReference type="Gene3D" id="2.30.40.10">
    <property type="entry name" value="Urease, subunit C, domain 1"/>
    <property type="match status" value="1"/>
</dbReference>
<dbReference type="PANTHER" id="PTHR22642:SF2">
    <property type="entry name" value="PROTEIN LONG AFTER FAR-RED 3"/>
    <property type="match status" value="1"/>
</dbReference>
<feature type="region of interest" description="Disordered" evidence="1">
    <location>
        <begin position="580"/>
        <end position="652"/>
    </location>
</feature>
<sequence length="652" mass="69945">MTKPTIVWRAGHVHCPTAPDATAIATEGDTITWIGEAGLAPKADRTVDFGDALITPAFVDSHAHIGGTGATLLGFRPGEARSGADLLDRLASHAGELPTDAIVLAHGWDETTWPEPVLPTPDELERAGGGRRVYLSRTCGHTGIASAGFLADHPELAAYDGYDASGTLSRDAHRQARARAMAVVPASQRLQTSEAALRHAASLGIAALVENFIPIDSDPAAEEEFRGLLDLGSKPHLPDVYGWWGEPQAAERARDLGAYGCGGDLSVDGSIGARTAALNEDYSDDPGNRGVLYYSAEEIRDHLLNCHHYAMPAAFHAIGDAAIDTVVEGFSLAAETLPLTEIRSARHRIEHVEMLSTESAAAMVHFGLHASVQPAFDAAWGGEEAMYATRIGEKRSLEANPWSQMHGIGIPLALGSDSPVTALDPWGGVKAAANHHNPAHSLNPEAAFSAATKGGWRALGVPDAGKLTPGMKAYFAAWDLKDATPEQWSDALAPAPECLATVAAGETLTTERLTSENTTMLYVTQLFGGQESRPALNWLSLLPYGGRRPRCRTPDQTPGDNERRGRLDLLCFHANWTRRRRRPHRRQRPGPASVVRRSGRAVAEGDRPRKDGAPRQQCDAGHPDGSALVRRSRPEAAAHQHWDWEKPVCKGT</sequence>
<gene>
    <name evidence="3" type="ORF">ACFPET_20165</name>
</gene>
<dbReference type="Gene3D" id="3.20.20.140">
    <property type="entry name" value="Metal-dependent hydrolases"/>
    <property type="match status" value="1"/>
</dbReference>
<protein>
    <submittedName>
        <fullName evidence="3">Amidohydrolase</fullName>
        <ecNumber evidence="3">3.5.-.-</ecNumber>
    </submittedName>
</protein>
<evidence type="ECO:0000313" key="4">
    <source>
        <dbReference type="Proteomes" id="UP001595823"/>
    </source>
</evidence>
<dbReference type="GO" id="GO:0016787">
    <property type="term" value="F:hydrolase activity"/>
    <property type="evidence" value="ECO:0007669"/>
    <property type="project" value="UniProtKB-KW"/>
</dbReference>
<dbReference type="InterPro" id="IPR032466">
    <property type="entry name" value="Metal_Hydrolase"/>
</dbReference>
<dbReference type="InterPro" id="IPR013108">
    <property type="entry name" value="Amidohydro_3"/>
</dbReference>
<dbReference type="Proteomes" id="UP001595823">
    <property type="component" value="Unassembled WGS sequence"/>
</dbReference>
<evidence type="ECO:0000256" key="1">
    <source>
        <dbReference type="SAM" id="MobiDB-lite"/>
    </source>
</evidence>
<dbReference type="Pfam" id="PF07969">
    <property type="entry name" value="Amidohydro_3"/>
    <property type="match status" value="1"/>
</dbReference>
<dbReference type="SUPFAM" id="SSF51556">
    <property type="entry name" value="Metallo-dependent hydrolases"/>
    <property type="match status" value="1"/>
</dbReference>
<organism evidence="3 4">
    <name type="scientific">Salininema proteolyticum</name>
    <dbReference type="NCBI Taxonomy" id="1607685"/>
    <lineage>
        <taxon>Bacteria</taxon>
        <taxon>Bacillati</taxon>
        <taxon>Actinomycetota</taxon>
        <taxon>Actinomycetes</taxon>
        <taxon>Glycomycetales</taxon>
        <taxon>Glycomycetaceae</taxon>
        <taxon>Salininema</taxon>
    </lineage>
</organism>
<dbReference type="EC" id="3.5.-.-" evidence="3"/>
<feature type="compositionally biased region" description="Basic and acidic residues" evidence="1">
    <location>
        <begin position="632"/>
        <end position="652"/>
    </location>
</feature>
<dbReference type="RefSeq" id="WP_380624579.1">
    <property type="nucleotide sequence ID" value="NZ_JBHSDK010000034.1"/>
</dbReference>
<dbReference type="PANTHER" id="PTHR22642">
    <property type="entry name" value="IMIDAZOLONEPROPIONASE"/>
    <property type="match status" value="1"/>
</dbReference>
<feature type="domain" description="Amidohydrolase 3" evidence="2">
    <location>
        <begin position="45"/>
        <end position="507"/>
    </location>
</feature>
<keyword evidence="4" id="KW-1185">Reference proteome</keyword>
<name>A0ABV8U331_9ACTN</name>
<comment type="caution">
    <text evidence="3">The sequence shown here is derived from an EMBL/GenBank/DDBJ whole genome shotgun (WGS) entry which is preliminary data.</text>
</comment>